<organism evidence="2 3">
    <name type="scientific">Fluviicola chungangensis</name>
    <dbReference type="NCBI Taxonomy" id="2597671"/>
    <lineage>
        <taxon>Bacteria</taxon>
        <taxon>Pseudomonadati</taxon>
        <taxon>Bacteroidota</taxon>
        <taxon>Flavobacteriia</taxon>
        <taxon>Flavobacteriales</taxon>
        <taxon>Crocinitomicaceae</taxon>
        <taxon>Fluviicola</taxon>
    </lineage>
</organism>
<keyword evidence="1" id="KW-1133">Transmembrane helix</keyword>
<protein>
    <submittedName>
        <fullName evidence="2">Competence protein</fullName>
    </submittedName>
</protein>
<feature type="transmembrane region" description="Helical" evidence="1">
    <location>
        <begin position="46"/>
        <end position="69"/>
    </location>
</feature>
<proteinExistence type="predicted"/>
<feature type="transmembrane region" description="Helical" evidence="1">
    <location>
        <begin position="75"/>
        <end position="96"/>
    </location>
</feature>
<sequence length="116" mass="13345">MAFEELKESTQKIQEETKAYVESTVQYYKLWGFQFVMKSTRTIVKLFVIGFFLMIAFLFGSIAAAMAIGDALNSMALGFLIIAGAYFVIVILILFLRLKFIERPILRTFSKLFFND</sequence>
<keyword evidence="1" id="KW-0812">Transmembrane</keyword>
<name>A0A556N2Q6_9FLAO</name>
<comment type="caution">
    <text evidence="2">The sequence shown here is derived from an EMBL/GenBank/DDBJ whole genome shotgun (WGS) entry which is preliminary data.</text>
</comment>
<dbReference type="RefSeq" id="WP_144332021.1">
    <property type="nucleotide sequence ID" value="NZ_VLPL01000002.1"/>
</dbReference>
<evidence type="ECO:0000256" key="1">
    <source>
        <dbReference type="SAM" id="Phobius"/>
    </source>
</evidence>
<accession>A0A556N2Q6</accession>
<dbReference type="OrthoDB" id="1144182at2"/>
<keyword evidence="1" id="KW-0472">Membrane</keyword>
<dbReference type="Proteomes" id="UP000316008">
    <property type="component" value="Unassembled WGS sequence"/>
</dbReference>
<evidence type="ECO:0000313" key="3">
    <source>
        <dbReference type="Proteomes" id="UP000316008"/>
    </source>
</evidence>
<dbReference type="EMBL" id="VLPL01000002">
    <property type="protein sequence ID" value="TSJ46484.1"/>
    <property type="molecule type" value="Genomic_DNA"/>
</dbReference>
<dbReference type="AlphaFoldDB" id="A0A556N2Q6"/>
<evidence type="ECO:0000313" key="2">
    <source>
        <dbReference type="EMBL" id="TSJ46484.1"/>
    </source>
</evidence>
<reference evidence="2 3" key="1">
    <citation type="submission" date="2019-07" db="EMBL/GenBank/DDBJ databases">
        <authorList>
            <person name="Huq M.A."/>
        </authorList>
    </citation>
    <scope>NUCLEOTIDE SEQUENCE [LARGE SCALE GENOMIC DNA]</scope>
    <source>
        <strain evidence="2 3">MAH-3</strain>
    </source>
</reference>
<gene>
    <name evidence="2" type="ORF">FO442_04815</name>
</gene>
<keyword evidence="3" id="KW-1185">Reference proteome</keyword>